<dbReference type="AlphaFoldDB" id="A0AA41S3S7"/>
<protein>
    <recommendedName>
        <fullName evidence="2">RNA helicase aquarius insertion domain-containing protein</fullName>
    </recommendedName>
</protein>
<reference evidence="3" key="1">
    <citation type="submission" date="2022-03" db="EMBL/GenBank/DDBJ databases">
        <title>A functionally conserved STORR gene fusion in Papaver species that diverged 16.8 million years ago.</title>
        <authorList>
            <person name="Catania T."/>
        </authorList>
    </citation>
    <scope>NUCLEOTIDE SEQUENCE</scope>
    <source>
        <strain evidence="3">S-191538</strain>
    </source>
</reference>
<dbReference type="Proteomes" id="UP001177140">
    <property type="component" value="Unassembled WGS sequence"/>
</dbReference>
<comment type="caution">
    <text evidence="3">The sequence shown here is derived from an EMBL/GenBank/DDBJ whole genome shotgun (WGS) entry which is preliminary data.</text>
</comment>
<evidence type="ECO:0000313" key="4">
    <source>
        <dbReference type="Proteomes" id="UP001177140"/>
    </source>
</evidence>
<keyword evidence="4" id="KW-1185">Reference proteome</keyword>
<proteinExistence type="predicted"/>
<evidence type="ECO:0000313" key="3">
    <source>
        <dbReference type="EMBL" id="MCL7027990.1"/>
    </source>
</evidence>
<sequence>VCFMGPDGNELTHPEPPFRLKFPKALKTSTHALPGNTESAADAQNDVKMVDAGSELEKLIVEAYVPPDPAPYPQDHPRKNSVRFTPTQ</sequence>
<accession>A0AA41S3S7</accession>
<feature type="non-terminal residue" evidence="3">
    <location>
        <position position="1"/>
    </location>
</feature>
<dbReference type="InterPro" id="IPR048967">
    <property type="entry name" value="Aquarius_insert"/>
</dbReference>
<feature type="region of interest" description="Disordered" evidence="1">
    <location>
        <begin position="65"/>
        <end position="88"/>
    </location>
</feature>
<dbReference type="Pfam" id="PF21144">
    <property type="entry name" value="Aquarius_N_3rd"/>
    <property type="match status" value="1"/>
</dbReference>
<evidence type="ECO:0000256" key="1">
    <source>
        <dbReference type="SAM" id="MobiDB-lite"/>
    </source>
</evidence>
<evidence type="ECO:0000259" key="2">
    <source>
        <dbReference type="Pfam" id="PF21144"/>
    </source>
</evidence>
<gene>
    <name evidence="3" type="ORF">MKW94_013914</name>
</gene>
<name>A0AA41S3S7_PAPNU</name>
<feature type="non-terminal residue" evidence="3">
    <location>
        <position position="88"/>
    </location>
</feature>
<dbReference type="EMBL" id="JAJJMA010074486">
    <property type="protein sequence ID" value="MCL7027990.1"/>
    <property type="molecule type" value="Genomic_DNA"/>
</dbReference>
<organism evidence="3 4">
    <name type="scientific">Papaver nudicaule</name>
    <name type="common">Iceland poppy</name>
    <dbReference type="NCBI Taxonomy" id="74823"/>
    <lineage>
        <taxon>Eukaryota</taxon>
        <taxon>Viridiplantae</taxon>
        <taxon>Streptophyta</taxon>
        <taxon>Embryophyta</taxon>
        <taxon>Tracheophyta</taxon>
        <taxon>Spermatophyta</taxon>
        <taxon>Magnoliopsida</taxon>
        <taxon>Ranunculales</taxon>
        <taxon>Papaveraceae</taxon>
        <taxon>Papaveroideae</taxon>
        <taxon>Papaver</taxon>
    </lineage>
</organism>
<feature type="domain" description="RNA helicase aquarius insertion" evidence="2">
    <location>
        <begin position="9"/>
        <end position="75"/>
    </location>
</feature>